<dbReference type="SUPFAM" id="SSF88723">
    <property type="entry name" value="PIN domain-like"/>
    <property type="match status" value="1"/>
</dbReference>
<evidence type="ECO:0000313" key="3">
    <source>
        <dbReference type="EMBL" id="HHR95601.1"/>
    </source>
</evidence>
<reference evidence="2" key="1">
    <citation type="journal article" date="2020" name="mSystems">
        <title>Genome- and Community-Level Interaction Insights into Carbon Utilization and Element Cycling Functions of Hydrothermarchaeota in Hydrothermal Sediment.</title>
        <authorList>
            <person name="Zhou Z."/>
            <person name="Liu Y."/>
            <person name="Xu W."/>
            <person name="Pan J."/>
            <person name="Luo Z.H."/>
            <person name="Li M."/>
        </authorList>
    </citation>
    <scope>NUCLEOTIDE SEQUENCE [LARGE SCALE GENOMIC DNA]</scope>
    <source>
        <strain evidence="3">SpSt-1</strain>
        <strain evidence="2">SpSt-1121</strain>
    </source>
</reference>
<dbReference type="AlphaFoldDB" id="A0A7C5XNE4"/>
<evidence type="ECO:0000259" key="1">
    <source>
        <dbReference type="Pfam" id="PF01927"/>
    </source>
</evidence>
<evidence type="ECO:0000313" key="2">
    <source>
        <dbReference type="EMBL" id="HHP82408.1"/>
    </source>
</evidence>
<protein>
    <recommendedName>
        <fullName evidence="1">Mut7-C RNAse domain-containing protein</fullName>
    </recommendedName>
</protein>
<proteinExistence type="predicted"/>
<name>A0A7C5XNE4_9CREN</name>
<dbReference type="Pfam" id="PF01927">
    <property type="entry name" value="Mut7-C"/>
    <property type="match status" value="1"/>
</dbReference>
<dbReference type="PANTHER" id="PTHR39081">
    <property type="entry name" value="MUT7-C DOMAIN-CONTAINING PROTEIN"/>
    <property type="match status" value="1"/>
</dbReference>
<organism evidence="2">
    <name type="scientific">Ignisphaera aggregans</name>
    <dbReference type="NCBI Taxonomy" id="334771"/>
    <lineage>
        <taxon>Archaea</taxon>
        <taxon>Thermoproteota</taxon>
        <taxon>Thermoprotei</taxon>
        <taxon>Desulfurococcales</taxon>
        <taxon>Desulfurococcaceae</taxon>
        <taxon>Ignisphaera</taxon>
    </lineage>
</organism>
<sequence>MSSNLRFIADSMLGHVARWLRLLGYDTLYYRLSNDWKLLKIAKEEDRILLTRDLGLFRKARKLGIRALFIDDPSIEKVLAFISIKYNITLEFDKNNTLCPECNTRLRYTTSITEISSKVNKDIVLKYKEFWICSSCSKIYWQGKHWKTILKILESARQEKLKILSKIKPLERTVSSKEV</sequence>
<dbReference type="PANTHER" id="PTHR39081:SF1">
    <property type="entry name" value="MUT7-C RNASE DOMAIN-CONTAINING PROTEIN"/>
    <property type="match status" value="1"/>
</dbReference>
<feature type="domain" description="Mut7-C RNAse" evidence="1">
    <location>
        <begin position="6"/>
        <end position="152"/>
    </location>
</feature>
<accession>A0A7C5XNE4</accession>
<dbReference type="InterPro" id="IPR002782">
    <property type="entry name" value="Mut7-C_RNAse_dom"/>
</dbReference>
<gene>
    <name evidence="3" type="ORF">ENL47_01965</name>
    <name evidence="2" type="ORF">ENM84_07070</name>
</gene>
<dbReference type="EMBL" id="DRUB01000034">
    <property type="protein sequence ID" value="HHR95601.1"/>
    <property type="molecule type" value="Genomic_DNA"/>
</dbReference>
<dbReference type="InterPro" id="IPR029060">
    <property type="entry name" value="PIN-like_dom_sf"/>
</dbReference>
<dbReference type="EMBL" id="DRZI01000302">
    <property type="protein sequence ID" value="HHP82408.1"/>
    <property type="molecule type" value="Genomic_DNA"/>
</dbReference>
<comment type="caution">
    <text evidence="2">The sequence shown here is derived from an EMBL/GenBank/DDBJ whole genome shotgun (WGS) entry which is preliminary data.</text>
</comment>